<dbReference type="EMBL" id="QJKJ01002530">
    <property type="protein sequence ID" value="RDY02460.1"/>
    <property type="molecule type" value="Genomic_DNA"/>
</dbReference>
<protein>
    <submittedName>
        <fullName evidence="2">Uncharacterized protein</fullName>
    </submittedName>
</protein>
<feature type="region of interest" description="Disordered" evidence="1">
    <location>
        <begin position="75"/>
        <end position="109"/>
    </location>
</feature>
<accession>A0A371HI58</accession>
<reference evidence="2" key="1">
    <citation type="submission" date="2018-05" db="EMBL/GenBank/DDBJ databases">
        <title>Draft genome of Mucuna pruriens seed.</title>
        <authorList>
            <person name="Nnadi N.E."/>
            <person name="Vos R."/>
            <person name="Hasami M.H."/>
            <person name="Devisetty U.K."/>
            <person name="Aguiy J.C."/>
        </authorList>
    </citation>
    <scope>NUCLEOTIDE SEQUENCE [LARGE SCALE GENOMIC DNA]</scope>
    <source>
        <strain evidence="2">JCA_2017</strain>
    </source>
</reference>
<sequence>MSNYNGDHWVAMAMEDDALVADQILRIRHHQPAILPQWVVRQRRTPRLVVHRAHTARASPTTPLTWTAATSVDGYEGSTRPAAPAPSHASRSKAVDQSETAAAKRSKKKRELAAMNLSFEKQSASNKSLKRIKLNLMSRETLKAGEAVLDPPETVEASNLASAQTFKDVCAAATASASLNQQEISVQEPLFLLPDLNLPVEEDFCDIRGLS</sequence>
<dbReference type="OrthoDB" id="1724644at2759"/>
<evidence type="ECO:0000313" key="3">
    <source>
        <dbReference type="Proteomes" id="UP000257109"/>
    </source>
</evidence>
<gene>
    <name evidence="2" type="ORF">CR513_14078</name>
</gene>
<dbReference type="PANTHER" id="PTHR35099">
    <property type="entry name" value="OS02G0182700 PROTEIN"/>
    <property type="match status" value="1"/>
</dbReference>
<evidence type="ECO:0000313" key="2">
    <source>
        <dbReference type="EMBL" id="RDY02460.1"/>
    </source>
</evidence>
<organism evidence="2 3">
    <name type="scientific">Mucuna pruriens</name>
    <name type="common">Velvet bean</name>
    <name type="synonym">Dolichos pruriens</name>
    <dbReference type="NCBI Taxonomy" id="157652"/>
    <lineage>
        <taxon>Eukaryota</taxon>
        <taxon>Viridiplantae</taxon>
        <taxon>Streptophyta</taxon>
        <taxon>Embryophyta</taxon>
        <taxon>Tracheophyta</taxon>
        <taxon>Spermatophyta</taxon>
        <taxon>Magnoliopsida</taxon>
        <taxon>eudicotyledons</taxon>
        <taxon>Gunneridae</taxon>
        <taxon>Pentapetalae</taxon>
        <taxon>rosids</taxon>
        <taxon>fabids</taxon>
        <taxon>Fabales</taxon>
        <taxon>Fabaceae</taxon>
        <taxon>Papilionoideae</taxon>
        <taxon>50 kb inversion clade</taxon>
        <taxon>NPAAA clade</taxon>
        <taxon>indigoferoid/millettioid clade</taxon>
        <taxon>Phaseoleae</taxon>
        <taxon>Mucuna</taxon>
    </lineage>
</organism>
<dbReference type="PANTHER" id="PTHR35099:SF10">
    <property type="entry name" value="BZIP DOMAIN-CONTAINING PROTEIN"/>
    <property type="match status" value="1"/>
</dbReference>
<name>A0A371HI58_MUCPR</name>
<comment type="caution">
    <text evidence="2">The sequence shown here is derived from an EMBL/GenBank/DDBJ whole genome shotgun (WGS) entry which is preliminary data.</text>
</comment>
<dbReference type="Proteomes" id="UP000257109">
    <property type="component" value="Unassembled WGS sequence"/>
</dbReference>
<dbReference type="AlphaFoldDB" id="A0A371HI58"/>
<keyword evidence="3" id="KW-1185">Reference proteome</keyword>
<feature type="non-terminal residue" evidence="2">
    <location>
        <position position="211"/>
    </location>
</feature>
<evidence type="ECO:0000256" key="1">
    <source>
        <dbReference type="SAM" id="MobiDB-lite"/>
    </source>
</evidence>
<proteinExistence type="predicted"/>